<accession>A0A0A8YWP7</accession>
<reference evidence="1" key="2">
    <citation type="journal article" date="2015" name="Data Brief">
        <title>Shoot transcriptome of the giant reed, Arundo donax.</title>
        <authorList>
            <person name="Barrero R.A."/>
            <person name="Guerrero F.D."/>
            <person name="Moolhuijzen P."/>
            <person name="Goolsby J.A."/>
            <person name="Tidwell J."/>
            <person name="Bellgard S.E."/>
            <person name="Bellgard M.I."/>
        </authorList>
    </citation>
    <scope>NUCLEOTIDE SEQUENCE</scope>
    <source>
        <tissue evidence="1">Shoot tissue taken approximately 20 cm above the soil surface</tissue>
    </source>
</reference>
<dbReference type="EMBL" id="GBRH01266894">
    <property type="protein sequence ID" value="JAD31001.1"/>
    <property type="molecule type" value="Transcribed_RNA"/>
</dbReference>
<protein>
    <submittedName>
        <fullName evidence="1">Uncharacterized protein</fullName>
    </submittedName>
</protein>
<name>A0A0A8YWP7_ARUDO</name>
<proteinExistence type="predicted"/>
<organism evidence="1">
    <name type="scientific">Arundo donax</name>
    <name type="common">Giant reed</name>
    <name type="synonym">Donax arundinaceus</name>
    <dbReference type="NCBI Taxonomy" id="35708"/>
    <lineage>
        <taxon>Eukaryota</taxon>
        <taxon>Viridiplantae</taxon>
        <taxon>Streptophyta</taxon>
        <taxon>Embryophyta</taxon>
        <taxon>Tracheophyta</taxon>
        <taxon>Spermatophyta</taxon>
        <taxon>Magnoliopsida</taxon>
        <taxon>Liliopsida</taxon>
        <taxon>Poales</taxon>
        <taxon>Poaceae</taxon>
        <taxon>PACMAD clade</taxon>
        <taxon>Arundinoideae</taxon>
        <taxon>Arundineae</taxon>
        <taxon>Arundo</taxon>
    </lineage>
</organism>
<sequence length="13" mass="1481">MYNLSSKGPTFHV</sequence>
<reference evidence="1" key="1">
    <citation type="submission" date="2014-09" db="EMBL/GenBank/DDBJ databases">
        <authorList>
            <person name="Magalhaes I.L.F."/>
            <person name="Oliveira U."/>
            <person name="Santos F.R."/>
            <person name="Vidigal T.H.D.A."/>
            <person name="Brescovit A.D."/>
            <person name="Santos A.J."/>
        </authorList>
    </citation>
    <scope>NUCLEOTIDE SEQUENCE</scope>
    <source>
        <tissue evidence="1">Shoot tissue taken approximately 20 cm above the soil surface</tissue>
    </source>
</reference>
<evidence type="ECO:0000313" key="1">
    <source>
        <dbReference type="EMBL" id="JAD31001.1"/>
    </source>
</evidence>